<dbReference type="InterPro" id="IPR014931">
    <property type="entry name" value="DUF1805"/>
</dbReference>
<evidence type="ECO:0000313" key="1">
    <source>
        <dbReference type="EMBL" id="GAI27593.1"/>
    </source>
</evidence>
<dbReference type="InterPro" id="IPR036493">
    <property type="entry name" value="YunC_sf"/>
</dbReference>
<reference evidence="1" key="1">
    <citation type="journal article" date="2014" name="Front. Microbiol.">
        <title>High frequency of phylogenetically diverse reductive dehalogenase-homologous genes in deep subseafloor sedimentary metagenomes.</title>
        <authorList>
            <person name="Kawai M."/>
            <person name="Futagami T."/>
            <person name="Toyoda A."/>
            <person name="Takaki Y."/>
            <person name="Nishi S."/>
            <person name="Hori S."/>
            <person name="Arai W."/>
            <person name="Tsubouchi T."/>
            <person name="Morono Y."/>
            <person name="Uchiyama I."/>
            <person name="Ito T."/>
            <person name="Fujiyama A."/>
            <person name="Inagaki F."/>
            <person name="Takami H."/>
        </authorList>
    </citation>
    <scope>NUCLEOTIDE SEQUENCE</scope>
    <source>
        <strain evidence="1">Expedition CK06-06</strain>
    </source>
</reference>
<protein>
    <recommendedName>
        <fullName evidence="2">DUF1805 domain-containing protein</fullName>
    </recommendedName>
</protein>
<comment type="caution">
    <text evidence="1">The sequence shown here is derived from an EMBL/GenBank/DDBJ whole genome shotgun (WGS) entry which is preliminary data.</text>
</comment>
<name>X1M8I6_9ZZZZ</name>
<evidence type="ECO:0008006" key="2">
    <source>
        <dbReference type="Google" id="ProtNLM"/>
    </source>
</evidence>
<dbReference type="EMBL" id="BARV01019138">
    <property type="protein sequence ID" value="GAI27593.1"/>
    <property type="molecule type" value="Genomic_DNA"/>
</dbReference>
<proteinExistence type="predicted"/>
<dbReference type="Gene3D" id="3.30.1980.10">
    <property type="entry name" value="Hypothetical protein YunC"/>
    <property type="match status" value="1"/>
</dbReference>
<dbReference type="Pfam" id="PF08827">
    <property type="entry name" value="DUF1805"/>
    <property type="match status" value="1"/>
</dbReference>
<organism evidence="1">
    <name type="scientific">marine sediment metagenome</name>
    <dbReference type="NCBI Taxonomy" id="412755"/>
    <lineage>
        <taxon>unclassified sequences</taxon>
        <taxon>metagenomes</taxon>
        <taxon>ecological metagenomes</taxon>
    </lineage>
</organism>
<gene>
    <name evidence="1" type="ORF">S06H3_32218</name>
</gene>
<accession>X1M8I6</accession>
<dbReference type="AlphaFoldDB" id="X1M8I6"/>
<sequence>MAKEEQKIVKQSGERRIVLADSAAAMDESSKNDVFVDGSHCGLNVGEMALHSRIRGMVGNDAGLGKNDAGIAGLKLLEEHGIPAAAVSCMSAKIGSGISTYEQGKISVVNATAKKLGITVGMSAKEAADKMLAA</sequence>